<dbReference type="EMBL" id="KE747816">
    <property type="protein sequence ID" value="RMZ68584.1"/>
    <property type="molecule type" value="Genomic_DNA"/>
</dbReference>
<reference evidence="1 2" key="1">
    <citation type="journal article" date="2014" name="PLoS ONE">
        <title>De novo Genome Assembly of the Fungal Plant Pathogen Pyrenophora semeniperda.</title>
        <authorList>
            <person name="Soliai M.M."/>
            <person name="Meyer S.E."/>
            <person name="Udall J.A."/>
            <person name="Elzinga D.E."/>
            <person name="Hermansen R.A."/>
            <person name="Bodily P.M."/>
            <person name="Hart A.A."/>
            <person name="Coleman C.E."/>
        </authorList>
    </citation>
    <scope>NUCLEOTIDE SEQUENCE [LARGE SCALE GENOMIC DNA]</scope>
    <source>
        <strain evidence="1 2">CCB06</strain>
        <tissue evidence="1">Mycelium</tissue>
    </source>
</reference>
<keyword evidence="2" id="KW-1185">Reference proteome</keyword>
<evidence type="ECO:0000313" key="2">
    <source>
        <dbReference type="Proteomes" id="UP000265663"/>
    </source>
</evidence>
<organism evidence="1 2">
    <name type="scientific">Pyrenophora seminiperda CCB06</name>
    <dbReference type="NCBI Taxonomy" id="1302712"/>
    <lineage>
        <taxon>Eukaryota</taxon>
        <taxon>Fungi</taxon>
        <taxon>Dikarya</taxon>
        <taxon>Ascomycota</taxon>
        <taxon>Pezizomycotina</taxon>
        <taxon>Dothideomycetes</taxon>
        <taxon>Pleosporomycetidae</taxon>
        <taxon>Pleosporales</taxon>
        <taxon>Pleosporineae</taxon>
        <taxon>Pleosporaceae</taxon>
        <taxon>Pyrenophora</taxon>
    </lineage>
</organism>
<evidence type="ECO:0000313" key="1">
    <source>
        <dbReference type="EMBL" id="RMZ68584.1"/>
    </source>
</evidence>
<dbReference type="OrthoDB" id="3787841at2759"/>
<sequence length="159" mass="18382">MHPSPYFDPLHETEPNTTIYTLTVYVPQRPPPSWIPAFFTRKPVRHANTGSTYKLPPSDRNKDLNCFEHWDLDELPTKTVTIQSAWFPAEMRCAHVQESKVCEEGCYFLEKGGRVARWFCKREGCEGHVYCGRVREDELQKSCFGKEGARLVCIRRGGE</sequence>
<protein>
    <submittedName>
        <fullName evidence="1">Uncharacterized protein</fullName>
    </submittedName>
</protein>
<name>A0A3M7M2G6_9PLEO</name>
<gene>
    <name evidence="1" type="ORF">GMOD_00008306</name>
</gene>
<proteinExistence type="predicted"/>
<dbReference type="AlphaFoldDB" id="A0A3M7M2G6"/>
<accession>A0A3M7M2G6</accession>
<dbReference type="Proteomes" id="UP000265663">
    <property type="component" value="Unassembled WGS sequence"/>
</dbReference>